<sequence>MRHGDEEIDIGNSILVGSSMTMSPAALRNHVYSHCAMNLNKGEQYKEKAPNLKDNELTVAGSGADQSRNDDSGGSPDVNDSNTVNEVKRKKYPDGELWILLFKHIVELFRLLFCESEDYEVKSEDWGITIYLSIGLLFGCLILIVMLMASYIKI</sequence>
<gene>
    <name evidence="3" type="ORF">L201_004788</name>
</gene>
<keyword evidence="2" id="KW-1133">Transmembrane helix</keyword>
<reference evidence="3 4" key="1">
    <citation type="submission" date="2024-01" db="EMBL/GenBank/DDBJ databases">
        <title>Comparative genomics of Cryptococcus and Kwoniella reveals pathogenesis evolution and contrasting modes of karyotype evolution via chromosome fusion or intercentromeric recombination.</title>
        <authorList>
            <person name="Coelho M.A."/>
            <person name="David-Palma M."/>
            <person name="Shea T."/>
            <person name="Bowers K."/>
            <person name="McGinley-Smith S."/>
            <person name="Mohammad A.W."/>
            <person name="Gnirke A."/>
            <person name="Yurkov A.M."/>
            <person name="Nowrousian M."/>
            <person name="Sun S."/>
            <person name="Cuomo C.A."/>
            <person name="Heitman J."/>
        </authorList>
    </citation>
    <scope>NUCLEOTIDE SEQUENCE [LARGE SCALE GENOMIC DNA]</scope>
    <source>
        <strain evidence="3 4">CBS 6074</strain>
    </source>
</reference>
<dbReference type="GeneID" id="91095458"/>
<feature type="transmembrane region" description="Helical" evidence="2">
    <location>
        <begin position="128"/>
        <end position="152"/>
    </location>
</feature>
<dbReference type="EMBL" id="CP144103">
    <property type="protein sequence ID" value="WWC89860.1"/>
    <property type="molecule type" value="Genomic_DNA"/>
</dbReference>
<name>A0AAX4JWN0_9TREE</name>
<accession>A0AAX4JWN0</accession>
<keyword evidence="2" id="KW-0812">Transmembrane</keyword>
<organism evidence="3 4">
    <name type="scientific">Kwoniella dendrophila CBS 6074</name>
    <dbReference type="NCBI Taxonomy" id="1295534"/>
    <lineage>
        <taxon>Eukaryota</taxon>
        <taxon>Fungi</taxon>
        <taxon>Dikarya</taxon>
        <taxon>Basidiomycota</taxon>
        <taxon>Agaricomycotina</taxon>
        <taxon>Tremellomycetes</taxon>
        <taxon>Tremellales</taxon>
        <taxon>Cryptococcaceae</taxon>
        <taxon>Kwoniella</taxon>
    </lineage>
</organism>
<keyword evidence="2" id="KW-0472">Membrane</keyword>
<dbReference type="Proteomes" id="UP001355207">
    <property type="component" value="Chromosome 6"/>
</dbReference>
<evidence type="ECO:0000256" key="1">
    <source>
        <dbReference type="SAM" id="MobiDB-lite"/>
    </source>
</evidence>
<protein>
    <submittedName>
        <fullName evidence="3">Uncharacterized protein</fullName>
    </submittedName>
</protein>
<dbReference type="RefSeq" id="XP_066076623.1">
    <property type="nucleotide sequence ID" value="XM_066220526.1"/>
</dbReference>
<evidence type="ECO:0000313" key="3">
    <source>
        <dbReference type="EMBL" id="WWC89860.1"/>
    </source>
</evidence>
<keyword evidence="4" id="KW-1185">Reference proteome</keyword>
<proteinExistence type="predicted"/>
<evidence type="ECO:0000313" key="4">
    <source>
        <dbReference type="Proteomes" id="UP001355207"/>
    </source>
</evidence>
<feature type="region of interest" description="Disordered" evidence="1">
    <location>
        <begin position="56"/>
        <end position="87"/>
    </location>
</feature>
<evidence type="ECO:0000256" key="2">
    <source>
        <dbReference type="SAM" id="Phobius"/>
    </source>
</evidence>
<dbReference type="AlphaFoldDB" id="A0AAX4JWN0"/>